<evidence type="ECO:0000313" key="3">
    <source>
        <dbReference type="EMBL" id="TWH68641.1"/>
    </source>
</evidence>
<dbReference type="Proteomes" id="UP000319825">
    <property type="component" value="Unassembled WGS sequence"/>
</dbReference>
<accession>A0A562ICC0</accession>
<reference evidence="3 4" key="1">
    <citation type="submission" date="2019-07" db="EMBL/GenBank/DDBJ databases">
        <title>R&amp;d 2014.</title>
        <authorList>
            <person name="Klenk H.-P."/>
        </authorList>
    </citation>
    <scope>NUCLEOTIDE SEQUENCE [LARGE SCALE GENOMIC DNA]</scope>
    <source>
        <strain evidence="3 4">DSM 43868</strain>
    </source>
</reference>
<protein>
    <recommendedName>
        <fullName evidence="2">Outer membrane channel protein CpnT-like N-terminal domain-containing protein</fullName>
    </recommendedName>
</protein>
<dbReference type="SUPFAM" id="SSF140453">
    <property type="entry name" value="EsxAB dimer-like"/>
    <property type="match status" value="1"/>
</dbReference>
<dbReference type="AlphaFoldDB" id="A0A562ICC0"/>
<keyword evidence="4" id="KW-1185">Reference proteome</keyword>
<gene>
    <name evidence="3" type="ORF">JD77_03638</name>
</gene>
<evidence type="ECO:0000313" key="4">
    <source>
        <dbReference type="Proteomes" id="UP000319825"/>
    </source>
</evidence>
<feature type="region of interest" description="Disordered" evidence="1">
    <location>
        <begin position="255"/>
        <end position="292"/>
    </location>
</feature>
<proteinExistence type="predicted"/>
<dbReference type="Gene3D" id="1.20.1260.20">
    <property type="entry name" value="PPE superfamily"/>
    <property type="match status" value="1"/>
</dbReference>
<dbReference type="RefSeq" id="WP_145775400.1">
    <property type="nucleotide sequence ID" value="NZ_BAAATQ010000104.1"/>
</dbReference>
<dbReference type="OrthoDB" id="5069709at2"/>
<evidence type="ECO:0000259" key="2">
    <source>
        <dbReference type="Pfam" id="PF25547"/>
    </source>
</evidence>
<sequence>MTAPNPLVAQRVDSTTGWSGVGLAEDVELLVQAFRSGSWIDGAIGGFAAGLDALAVVVDPLGQLVSWGVAWLIEHFKPLSDALDWLAGDPDQVEAYAGTWSNVAAALRSSAADLDAAVAADLATWSGGAATAYRAHAGRQRGALTTMAAGADALAVVTTGTGLVVALVRELVRDLIADFVSVLAVRLWEWLAIAGGTLGAGTPWVVAQVSTLAARWAAKIARLLTGLIGSLRRVAPMLRRLNGVLGRLEAELRRLARHDPTTPPPAPPRRTGDLHSRAGTLSNREVMDAGGPPLPMSRETIDHYARLAGVDLDGVDVQVVTMPDDITYLDFTGAIARTDPLGVQLGPAAFQDEETLVRTLAHERVHVEQYRQGRVDSVTGPLEDEAYAAEEAFVDNWRRSQHG</sequence>
<dbReference type="EMBL" id="VLKE01000001">
    <property type="protein sequence ID" value="TWH68641.1"/>
    <property type="molecule type" value="Genomic_DNA"/>
</dbReference>
<feature type="domain" description="Outer membrane channel protein CpnT-like N-terminal" evidence="2">
    <location>
        <begin position="73"/>
        <end position="206"/>
    </location>
</feature>
<dbReference type="InterPro" id="IPR038332">
    <property type="entry name" value="PPE_sf"/>
</dbReference>
<dbReference type="Pfam" id="PF25547">
    <property type="entry name" value="WXG100_2"/>
    <property type="match status" value="1"/>
</dbReference>
<name>A0A562ICC0_MICOL</name>
<dbReference type="InterPro" id="IPR057746">
    <property type="entry name" value="CpnT-like_N"/>
</dbReference>
<comment type="caution">
    <text evidence="3">The sequence shown here is derived from an EMBL/GenBank/DDBJ whole genome shotgun (WGS) entry which is preliminary data.</text>
</comment>
<dbReference type="InterPro" id="IPR036689">
    <property type="entry name" value="ESAT-6-like_sf"/>
</dbReference>
<evidence type="ECO:0000256" key="1">
    <source>
        <dbReference type="SAM" id="MobiDB-lite"/>
    </source>
</evidence>
<organism evidence="3 4">
    <name type="scientific">Micromonospora olivasterospora</name>
    <dbReference type="NCBI Taxonomy" id="1880"/>
    <lineage>
        <taxon>Bacteria</taxon>
        <taxon>Bacillati</taxon>
        <taxon>Actinomycetota</taxon>
        <taxon>Actinomycetes</taxon>
        <taxon>Micromonosporales</taxon>
        <taxon>Micromonosporaceae</taxon>
        <taxon>Micromonospora</taxon>
    </lineage>
</organism>